<accession>A0AAV2JZG1</accession>
<dbReference type="Proteomes" id="UP001497482">
    <property type="component" value="Chromosome 15"/>
</dbReference>
<dbReference type="EMBL" id="OZ035837">
    <property type="protein sequence ID" value="CAL1582932.1"/>
    <property type="molecule type" value="Genomic_DNA"/>
</dbReference>
<evidence type="ECO:0000313" key="2">
    <source>
        <dbReference type="EMBL" id="CAL1582932.1"/>
    </source>
</evidence>
<proteinExistence type="predicted"/>
<evidence type="ECO:0000313" key="3">
    <source>
        <dbReference type="Proteomes" id="UP001497482"/>
    </source>
</evidence>
<feature type="region of interest" description="Disordered" evidence="1">
    <location>
        <begin position="74"/>
        <end position="105"/>
    </location>
</feature>
<protein>
    <submittedName>
        <fullName evidence="2">Uncharacterized protein</fullName>
    </submittedName>
</protein>
<dbReference type="AlphaFoldDB" id="A0AAV2JZG1"/>
<organism evidence="2 3">
    <name type="scientific">Knipowitschia caucasica</name>
    <name type="common">Caucasian dwarf goby</name>
    <name type="synonym">Pomatoschistus caucasicus</name>
    <dbReference type="NCBI Taxonomy" id="637954"/>
    <lineage>
        <taxon>Eukaryota</taxon>
        <taxon>Metazoa</taxon>
        <taxon>Chordata</taxon>
        <taxon>Craniata</taxon>
        <taxon>Vertebrata</taxon>
        <taxon>Euteleostomi</taxon>
        <taxon>Actinopterygii</taxon>
        <taxon>Neopterygii</taxon>
        <taxon>Teleostei</taxon>
        <taxon>Neoteleostei</taxon>
        <taxon>Acanthomorphata</taxon>
        <taxon>Gobiaria</taxon>
        <taxon>Gobiiformes</taxon>
        <taxon>Gobioidei</taxon>
        <taxon>Gobiidae</taxon>
        <taxon>Gobiinae</taxon>
        <taxon>Knipowitschia</taxon>
    </lineage>
</organism>
<keyword evidence="3" id="KW-1185">Reference proteome</keyword>
<gene>
    <name evidence="2" type="ORF">KC01_LOCUS13459</name>
</gene>
<name>A0AAV2JZG1_KNICA</name>
<evidence type="ECO:0000256" key="1">
    <source>
        <dbReference type="SAM" id="MobiDB-lite"/>
    </source>
</evidence>
<sequence length="105" mass="11979">MEEEVDSRLCVCVRARHRGACLQRRADKERLSEWKGTLLASLLRQSSAHPEDTCGLQERRAGSLLQRRYLVPPSRPGLSSHTLSELGTLEEFPKRNGDDRRPLLK</sequence>
<feature type="compositionally biased region" description="Basic and acidic residues" evidence="1">
    <location>
        <begin position="91"/>
        <end position="105"/>
    </location>
</feature>
<reference evidence="2 3" key="1">
    <citation type="submission" date="2024-04" db="EMBL/GenBank/DDBJ databases">
        <authorList>
            <person name="Waldvogel A.-M."/>
            <person name="Schoenle A."/>
        </authorList>
    </citation>
    <scope>NUCLEOTIDE SEQUENCE [LARGE SCALE GENOMIC DNA]</scope>
</reference>